<gene>
    <name evidence="4" type="ORF">DDV96_08805</name>
</gene>
<dbReference type="InterPro" id="IPR002347">
    <property type="entry name" value="SDR_fam"/>
</dbReference>
<dbReference type="FunFam" id="3.40.50.720:FF:000084">
    <property type="entry name" value="Short-chain dehydrogenase reductase"/>
    <property type="match status" value="1"/>
</dbReference>
<dbReference type="GO" id="GO:0008670">
    <property type="term" value="F:2,4-dienoyl-CoA reductase (NADPH) activity"/>
    <property type="evidence" value="ECO:0007669"/>
    <property type="project" value="InterPro"/>
</dbReference>
<accession>A0A2U0I0J3</accession>
<organism evidence="4 5">
    <name type="scientific">Marixanthomonas spongiae</name>
    <dbReference type="NCBI Taxonomy" id="2174845"/>
    <lineage>
        <taxon>Bacteria</taxon>
        <taxon>Pseudomonadati</taxon>
        <taxon>Bacteroidota</taxon>
        <taxon>Flavobacteriia</taxon>
        <taxon>Flavobacteriales</taxon>
        <taxon>Flavobacteriaceae</taxon>
        <taxon>Marixanthomonas</taxon>
    </lineage>
</organism>
<protein>
    <submittedName>
        <fullName evidence="4">Short-chain dehydrogenase</fullName>
    </submittedName>
</protein>
<comment type="similarity">
    <text evidence="1">Belongs to the short-chain dehydrogenases/reductases (SDR) family.</text>
</comment>
<dbReference type="EMBL" id="QEHR01000005">
    <property type="protein sequence ID" value="PVW14617.1"/>
    <property type="molecule type" value="Genomic_DNA"/>
</dbReference>
<evidence type="ECO:0000256" key="2">
    <source>
        <dbReference type="ARBA" id="ARBA00022857"/>
    </source>
</evidence>
<evidence type="ECO:0000256" key="1">
    <source>
        <dbReference type="ARBA" id="ARBA00006484"/>
    </source>
</evidence>
<name>A0A2U0I0J3_9FLAO</name>
<dbReference type="PRINTS" id="PR00081">
    <property type="entry name" value="GDHRDH"/>
</dbReference>
<dbReference type="SUPFAM" id="SSF51735">
    <property type="entry name" value="NAD(P)-binding Rossmann-fold domains"/>
    <property type="match status" value="1"/>
</dbReference>
<sequence>MDTSAKMLRDDALKGKTIVVTGGGSGLGKSMTTYFLELGANVVITSRNIEKLQTVKKELEKETGGKVLPVQCDVRNYDEVEAMVEASVKEFGTVDVLLNNAAGNFISPTERLSANAFDTIIDIVLKGTKNCTLAFGKHWIDKKEENKTVLNIVTTYAFTGSAYVVPSATAKAGVLALTRSLAVEWAKYGIRFNAIAPGPFPTKGAWDRLLPGDLKEKFDLAKKVPLKRVGDHQELANLAAYLVSDFSAYLNGEVVVIDGGEWLKGAGQMNLLEEVPDQMWDMLEMMIRSKKNKS</sequence>
<keyword evidence="2" id="KW-0521">NADP</keyword>
<dbReference type="AlphaFoldDB" id="A0A2U0I0J3"/>
<dbReference type="InterPro" id="IPR045017">
    <property type="entry name" value="DECR2-like"/>
</dbReference>
<dbReference type="InterPro" id="IPR036291">
    <property type="entry name" value="NAD(P)-bd_dom_sf"/>
</dbReference>
<dbReference type="PANTHER" id="PTHR43296">
    <property type="entry name" value="PEROXISOMAL 2,4-DIENOYL-COA REDUCTASE"/>
    <property type="match status" value="1"/>
</dbReference>
<dbReference type="Pfam" id="PF13561">
    <property type="entry name" value="adh_short_C2"/>
    <property type="match status" value="1"/>
</dbReference>
<dbReference type="Proteomes" id="UP000245962">
    <property type="component" value="Unassembled WGS sequence"/>
</dbReference>
<keyword evidence="3" id="KW-0560">Oxidoreductase</keyword>
<comment type="caution">
    <text evidence="4">The sequence shown here is derived from an EMBL/GenBank/DDBJ whole genome shotgun (WGS) entry which is preliminary data.</text>
</comment>
<evidence type="ECO:0000313" key="5">
    <source>
        <dbReference type="Proteomes" id="UP000245962"/>
    </source>
</evidence>
<dbReference type="Gene3D" id="3.40.50.720">
    <property type="entry name" value="NAD(P)-binding Rossmann-like Domain"/>
    <property type="match status" value="1"/>
</dbReference>
<dbReference type="GO" id="GO:0009062">
    <property type="term" value="P:fatty acid catabolic process"/>
    <property type="evidence" value="ECO:0007669"/>
    <property type="project" value="InterPro"/>
</dbReference>
<dbReference type="CDD" id="cd05369">
    <property type="entry name" value="TER_DECR_SDR_a"/>
    <property type="match status" value="1"/>
</dbReference>
<keyword evidence="5" id="KW-1185">Reference proteome</keyword>
<evidence type="ECO:0000313" key="4">
    <source>
        <dbReference type="EMBL" id="PVW14617.1"/>
    </source>
</evidence>
<reference evidence="4 5" key="1">
    <citation type="submission" date="2018-04" db="EMBL/GenBank/DDBJ databases">
        <title>Marixanthomonas spongiae HN-E44 sp. nov., isolated from a marine sponge.</title>
        <authorList>
            <person name="Luo L."/>
            <person name="Zhuang L."/>
        </authorList>
    </citation>
    <scope>NUCLEOTIDE SEQUENCE [LARGE SCALE GENOMIC DNA]</scope>
    <source>
        <strain evidence="4 5">HN-E44</strain>
    </source>
</reference>
<proteinExistence type="inferred from homology"/>
<evidence type="ECO:0000256" key="3">
    <source>
        <dbReference type="ARBA" id="ARBA00023002"/>
    </source>
</evidence>
<dbReference type="RefSeq" id="WP_116694388.1">
    <property type="nucleotide sequence ID" value="NZ_QEHR01000005.1"/>
</dbReference>
<dbReference type="PANTHER" id="PTHR43296:SF2">
    <property type="entry name" value="PEROXISOMAL 2,4-DIENOYL-COA REDUCTASE [(3E)-ENOYL-COA-PRODUCING]"/>
    <property type="match status" value="1"/>
</dbReference>
<dbReference type="OrthoDB" id="9803333at2"/>